<dbReference type="Proteomes" id="UP000249135">
    <property type="component" value="Unassembled WGS sequence"/>
</dbReference>
<dbReference type="EMBL" id="QFPP01000067">
    <property type="protein sequence ID" value="PZQ75990.1"/>
    <property type="molecule type" value="Genomic_DNA"/>
</dbReference>
<proteinExistence type="predicted"/>
<protein>
    <recommendedName>
        <fullName evidence="4">DUF3761 domain-containing protein</fullName>
    </recommendedName>
</protein>
<accession>A0A2W5SMB1</accession>
<reference evidence="2 3" key="1">
    <citation type="submission" date="2017-08" db="EMBL/GenBank/DDBJ databases">
        <title>Infants hospitalized years apart are colonized by the same room-sourced microbial strains.</title>
        <authorList>
            <person name="Brooks B."/>
            <person name="Olm M.R."/>
            <person name="Firek B.A."/>
            <person name="Baker R."/>
            <person name="Thomas B.C."/>
            <person name="Morowitz M.J."/>
            <person name="Banfield J.F."/>
        </authorList>
    </citation>
    <scope>NUCLEOTIDE SEQUENCE [LARGE SCALE GENOMIC DNA]</scope>
    <source>
        <strain evidence="2">S2_005_003_R2_41</strain>
    </source>
</reference>
<feature type="signal peptide" evidence="1">
    <location>
        <begin position="1"/>
        <end position="25"/>
    </location>
</feature>
<dbReference type="AlphaFoldDB" id="A0A2W5SMB1"/>
<feature type="chain" id="PRO_5015849558" description="DUF3761 domain-containing protein" evidence="1">
    <location>
        <begin position="26"/>
        <end position="161"/>
    </location>
</feature>
<evidence type="ECO:0000313" key="3">
    <source>
        <dbReference type="Proteomes" id="UP000249135"/>
    </source>
</evidence>
<dbReference type="InterPro" id="IPR022236">
    <property type="entry name" value="DUF3761"/>
</dbReference>
<comment type="caution">
    <text evidence="2">The sequence shown here is derived from an EMBL/GenBank/DDBJ whole genome shotgun (WGS) entry which is preliminary data.</text>
</comment>
<keyword evidence="1" id="KW-0732">Signal</keyword>
<sequence>MTLRPALRPLLAALACTGALATAFAQTLPADAPAGSTVQCKDGSYASPDSKSGACRGHKGIKTWYGKAAGAPAAPAPAAAAAPAPAAASTAKAAPAAAKPGPATMAAAPGGGAGKVWANDETHVYHCMGDRYYGKTKKGEYMSETDAKAKGMHASHNKACS</sequence>
<evidence type="ECO:0000313" key="2">
    <source>
        <dbReference type="EMBL" id="PZQ75990.1"/>
    </source>
</evidence>
<gene>
    <name evidence="2" type="ORF">DI563_08195</name>
</gene>
<organism evidence="2 3">
    <name type="scientific">Variovorax paradoxus</name>
    <dbReference type="NCBI Taxonomy" id="34073"/>
    <lineage>
        <taxon>Bacteria</taxon>
        <taxon>Pseudomonadati</taxon>
        <taxon>Pseudomonadota</taxon>
        <taxon>Betaproteobacteria</taxon>
        <taxon>Burkholderiales</taxon>
        <taxon>Comamonadaceae</taxon>
        <taxon>Variovorax</taxon>
    </lineage>
</organism>
<dbReference type="Pfam" id="PF12587">
    <property type="entry name" value="DUF3761"/>
    <property type="match status" value="1"/>
</dbReference>
<evidence type="ECO:0000256" key="1">
    <source>
        <dbReference type="SAM" id="SignalP"/>
    </source>
</evidence>
<name>A0A2W5SMB1_VARPD</name>
<evidence type="ECO:0008006" key="4">
    <source>
        <dbReference type="Google" id="ProtNLM"/>
    </source>
</evidence>